<dbReference type="SUPFAM" id="SSF52266">
    <property type="entry name" value="SGNH hydrolase"/>
    <property type="match status" value="1"/>
</dbReference>
<dbReference type="EMBL" id="JAMTCJ010000003">
    <property type="protein sequence ID" value="MCP2177159.1"/>
    <property type="molecule type" value="Genomic_DNA"/>
</dbReference>
<accession>A0ABT1HG45</accession>
<gene>
    <name evidence="2" type="ORF">LX13_002987</name>
</gene>
<feature type="domain" description="SGNH hydrolase-type esterase" evidence="1">
    <location>
        <begin position="14"/>
        <end position="210"/>
    </location>
</feature>
<sequence>MTDTRPGSVLVLSDSLAYYGPEGGLPADDDRIWPNIAASAVGGRAELFGRIGWTTRDVWWALTQDPRIWAAVPHARVVVLAIGGMDTLPSPLPTALREQIRYLRPAPLRQAVRTAYQWLQPRLSPLGWPVALPPAVTVDYLEKIRAALAMVRPDLPVILCLSPTHRSPYYGHVHTGRAPATAAARRWAAEHDVPTVDFYPPTAAHFADFDSSAPAERLIAADHNPDGIHWGFGCHREVAEVTITGLRSALGIGDDVPTAGAVRGDDPLR</sequence>
<evidence type="ECO:0000313" key="2">
    <source>
        <dbReference type="EMBL" id="MCP2177159.1"/>
    </source>
</evidence>
<dbReference type="Gene3D" id="3.40.50.1110">
    <property type="entry name" value="SGNH hydrolase"/>
    <property type="match status" value="1"/>
</dbReference>
<evidence type="ECO:0000259" key="1">
    <source>
        <dbReference type="Pfam" id="PF13472"/>
    </source>
</evidence>
<dbReference type="InterPro" id="IPR036514">
    <property type="entry name" value="SGNH_hydro_sf"/>
</dbReference>
<evidence type="ECO:0000313" key="3">
    <source>
        <dbReference type="Proteomes" id="UP001206895"/>
    </source>
</evidence>
<reference evidence="2 3" key="1">
    <citation type="submission" date="2022-06" db="EMBL/GenBank/DDBJ databases">
        <title>Genomic Encyclopedia of Archaeal and Bacterial Type Strains, Phase II (KMG-II): from individual species to whole genera.</title>
        <authorList>
            <person name="Goeker M."/>
        </authorList>
    </citation>
    <scope>NUCLEOTIDE SEQUENCE [LARGE SCALE GENOMIC DNA]</scope>
    <source>
        <strain evidence="2 3">DSM 44693</strain>
    </source>
</reference>
<proteinExistence type="predicted"/>
<name>A0ABT1HG45_9NOCA</name>
<keyword evidence="3" id="KW-1185">Reference proteome</keyword>
<dbReference type="InterPro" id="IPR050023">
    <property type="entry name" value="OctT"/>
</dbReference>
<dbReference type="NCBIfam" id="NF043016">
    <property type="entry name" value="DigluglyOctase"/>
    <property type="match status" value="1"/>
</dbReference>
<protein>
    <submittedName>
        <fullName evidence="2">GDSL-like Lipase/Acylhydrolase family</fullName>
    </submittedName>
</protein>
<comment type="caution">
    <text evidence="2">The sequence shown here is derived from an EMBL/GenBank/DDBJ whole genome shotgun (WGS) entry which is preliminary data.</text>
</comment>
<dbReference type="InterPro" id="IPR013830">
    <property type="entry name" value="SGNH_hydro"/>
</dbReference>
<dbReference type="Pfam" id="PF13472">
    <property type="entry name" value="Lipase_GDSL_2"/>
    <property type="match status" value="1"/>
</dbReference>
<dbReference type="Proteomes" id="UP001206895">
    <property type="component" value="Unassembled WGS sequence"/>
</dbReference>
<organism evidence="2 3">
    <name type="scientific">Williamsia maris</name>
    <dbReference type="NCBI Taxonomy" id="72806"/>
    <lineage>
        <taxon>Bacteria</taxon>
        <taxon>Bacillati</taxon>
        <taxon>Actinomycetota</taxon>
        <taxon>Actinomycetes</taxon>
        <taxon>Mycobacteriales</taxon>
        <taxon>Nocardiaceae</taxon>
        <taxon>Williamsia</taxon>
    </lineage>
</organism>